<proteinExistence type="predicted"/>
<protein>
    <submittedName>
        <fullName evidence="2">Uncharacterized protein</fullName>
    </submittedName>
</protein>
<gene>
    <name evidence="2" type="ORF">LTR77_005452</name>
</gene>
<feature type="region of interest" description="Disordered" evidence="1">
    <location>
        <begin position="315"/>
        <end position="448"/>
    </location>
</feature>
<evidence type="ECO:0000313" key="2">
    <source>
        <dbReference type="EMBL" id="KAK5169476.1"/>
    </source>
</evidence>
<dbReference type="RefSeq" id="XP_064658822.1">
    <property type="nucleotide sequence ID" value="XM_064802697.1"/>
</dbReference>
<reference evidence="2 3" key="1">
    <citation type="submission" date="2023-08" db="EMBL/GenBank/DDBJ databases">
        <title>Black Yeasts Isolated from many extreme environments.</title>
        <authorList>
            <person name="Coleine C."/>
            <person name="Stajich J.E."/>
            <person name="Selbmann L."/>
        </authorList>
    </citation>
    <scope>NUCLEOTIDE SEQUENCE [LARGE SCALE GENOMIC DNA]</scope>
    <source>
        <strain evidence="2 3">CCFEE 5935</strain>
    </source>
</reference>
<comment type="caution">
    <text evidence="2">The sequence shown here is derived from an EMBL/GenBank/DDBJ whole genome shotgun (WGS) entry which is preliminary data.</text>
</comment>
<keyword evidence="3" id="KW-1185">Reference proteome</keyword>
<name>A0AAV9PAQ4_9PEZI</name>
<evidence type="ECO:0000313" key="3">
    <source>
        <dbReference type="Proteomes" id="UP001337655"/>
    </source>
</evidence>
<accession>A0AAV9PAQ4</accession>
<feature type="compositionally biased region" description="Polar residues" evidence="1">
    <location>
        <begin position="337"/>
        <end position="347"/>
    </location>
</feature>
<dbReference type="GeneID" id="89926793"/>
<sequence>MPTLRRSHSTAAREAKEQDRKKIEAASARGRPSLQAGERKRAVKIPERPKTADDRHRSFSRPRTAHSGAERNMEQELPPEIIEFRSGADTYNFPTPSPRVPPKSATFHHSPSPSPLAFRESPGIGMALGSPTQAAMPTWGRSQTADQLGSRRKAPSPIDHPSPALPERTTSRSQRPELKKKSSNWKSIRDLFGRKPSKTEVPEPFYKLKVPEAQSADRPTAYSASPPPVAKGDTVRSRIHQRTPSMTRGMARLEARTQHESVEMFSPSAHERTDSPLSTTEKIDPMRTPQLNLDLPSLGFDRYSVMFEKLLEEPKPSILERRQSKLPRKKSLKILESTRSISEQSVIAEQPTAPAVPQRSLTSPSLLKSRLSVKVSKKDRAEDEKTAAFHRPQPIQRSRTAPPGAQSPRTAAFIKANRLGPTPTSATFSQISENSLPPTPNTANTTVSDKDSVAIISNAKKASAPAPTAEPSWDMLTSLPARTQSYRQQQQQREPYLRVKSPEDLEKQMVQVSVARQVSVTKARRTVQHAVVTKQPLKPRVVVMGGREKERKSTVVLIESGDD</sequence>
<evidence type="ECO:0000256" key="1">
    <source>
        <dbReference type="SAM" id="MobiDB-lite"/>
    </source>
</evidence>
<dbReference type="EMBL" id="JAVRRT010000008">
    <property type="protein sequence ID" value="KAK5169476.1"/>
    <property type="molecule type" value="Genomic_DNA"/>
</dbReference>
<organism evidence="2 3">
    <name type="scientific">Saxophila tyrrhenica</name>
    <dbReference type="NCBI Taxonomy" id="1690608"/>
    <lineage>
        <taxon>Eukaryota</taxon>
        <taxon>Fungi</taxon>
        <taxon>Dikarya</taxon>
        <taxon>Ascomycota</taxon>
        <taxon>Pezizomycotina</taxon>
        <taxon>Dothideomycetes</taxon>
        <taxon>Dothideomycetidae</taxon>
        <taxon>Mycosphaerellales</taxon>
        <taxon>Extremaceae</taxon>
        <taxon>Saxophila</taxon>
    </lineage>
</organism>
<feature type="region of interest" description="Disordered" evidence="1">
    <location>
        <begin position="480"/>
        <end position="501"/>
    </location>
</feature>
<feature type="compositionally biased region" description="Polar residues" evidence="1">
    <location>
        <begin position="130"/>
        <end position="147"/>
    </location>
</feature>
<feature type="compositionally biased region" description="Basic and acidic residues" evidence="1">
    <location>
        <begin position="11"/>
        <end position="24"/>
    </location>
</feature>
<feature type="compositionally biased region" description="Basic and acidic residues" evidence="1">
    <location>
        <begin position="37"/>
        <end position="57"/>
    </location>
</feature>
<feature type="compositionally biased region" description="Basic and acidic residues" evidence="1">
    <location>
        <begin position="187"/>
        <end position="201"/>
    </location>
</feature>
<dbReference type="Proteomes" id="UP001337655">
    <property type="component" value="Unassembled WGS sequence"/>
</dbReference>
<dbReference type="AlphaFoldDB" id="A0AAV9PAQ4"/>
<feature type="compositionally biased region" description="Low complexity" evidence="1">
    <location>
        <begin position="365"/>
        <end position="374"/>
    </location>
</feature>
<feature type="compositionally biased region" description="Polar residues" evidence="1">
    <location>
        <begin position="422"/>
        <end position="447"/>
    </location>
</feature>
<feature type="compositionally biased region" description="Basic and acidic residues" evidence="1">
    <location>
        <begin position="251"/>
        <end position="262"/>
    </location>
</feature>
<feature type="region of interest" description="Disordered" evidence="1">
    <location>
        <begin position="1"/>
        <end position="295"/>
    </location>
</feature>
<feature type="compositionally biased region" description="Basic and acidic residues" evidence="1">
    <location>
        <begin position="376"/>
        <end position="387"/>
    </location>
</feature>